<keyword evidence="15" id="KW-1185">Reference proteome</keyword>
<dbReference type="SUPFAM" id="SSF47323">
    <property type="entry name" value="Anticodon-binding domain of a subclass of class I aminoacyl-tRNA synthetases"/>
    <property type="match status" value="1"/>
</dbReference>
<dbReference type="NCBIfam" id="NF008957">
    <property type="entry name" value="PRK12300.1"/>
    <property type="match status" value="1"/>
</dbReference>
<dbReference type="FunFam" id="3.90.740.10:FF:000001">
    <property type="entry name" value="Leucine--tRNA ligase, cytoplasmic"/>
    <property type="match status" value="1"/>
</dbReference>
<dbReference type="EMBL" id="NCKV01002332">
    <property type="protein sequence ID" value="RWS26990.1"/>
    <property type="molecule type" value="Genomic_DNA"/>
</dbReference>
<comment type="caution">
    <text evidence="14">The sequence shown here is derived from an EMBL/GenBank/DDBJ whole genome shotgun (WGS) entry which is preliminary data.</text>
</comment>
<proteinExistence type="inferred from homology"/>
<dbReference type="OrthoDB" id="10249672at2759"/>
<comment type="catalytic activity">
    <reaction evidence="9">
        <text>tRNA(Leu) + L-leucine + ATP = L-leucyl-tRNA(Leu) + AMP + diphosphate</text>
        <dbReference type="Rhea" id="RHEA:11688"/>
        <dbReference type="Rhea" id="RHEA-COMP:9613"/>
        <dbReference type="Rhea" id="RHEA-COMP:9622"/>
        <dbReference type="ChEBI" id="CHEBI:30616"/>
        <dbReference type="ChEBI" id="CHEBI:33019"/>
        <dbReference type="ChEBI" id="CHEBI:57427"/>
        <dbReference type="ChEBI" id="CHEBI:78442"/>
        <dbReference type="ChEBI" id="CHEBI:78494"/>
        <dbReference type="ChEBI" id="CHEBI:456215"/>
        <dbReference type="EC" id="6.1.1.4"/>
    </reaction>
</comment>
<feature type="domain" description="Aminoacyl-tRNA synthetase class Ia" evidence="11">
    <location>
        <begin position="177"/>
        <end position="769"/>
    </location>
</feature>
<evidence type="ECO:0000256" key="4">
    <source>
        <dbReference type="ARBA" id="ARBA00022741"/>
    </source>
</evidence>
<dbReference type="NCBIfam" id="TIGR00395">
    <property type="entry name" value="leuS_arch"/>
    <property type="match status" value="1"/>
</dbReference>
<evidence type="ECO:0000259" key="13">
    <source>
        <dbReference type="Pfam" id="PF24810"/>
    </source>
</evidence>
<dbReference type="GO" id="GO:0005524">
    <property type="term" value="F:ATP binding"/>
    <property type="evidence" value="ECO:0007669"/>
    <property type="project" value="UniProtKB-KW"/>
</dbReference>
<dbReference type="Proteomes" id="UP000288716">
    <property type="component" value="Unassembled WGS sequence"/>
</dbReference>
<evidence type="ECO:0000313" key="14">
    <source>
        <dbReference type="EMBL" id="RWS26990.1"/>
    </source>
</evidence>
<feature type="non-terminal residue" evidence="14">
    <location>
        <position position="1"/>
    </location>
</feature>
<dbReference type="InterPro" id="IPR014729">
    <property type="entry name" value="Rossmann-like_a/b/a_fold"/>
</dbReference>
<dbReference type="Pfam" id="PF08264">
    <property type="entry name" value="Anticodon_1"/>
    <property type="match status" value="1"/>
</dbReference>
<dbReference type="Pfam" id="PF00133">
    <property type="entry name" value="tRNA-synt_1"/>
    <property type="match status" value="2"/>
</dbReference>
<dbReference type="PANTHER" id="PTHR45794">
    <property type="entry name" value="LEUCYL-TRNA SYNTHETASE"/>
    <property type="match status" value="1"/>
</dbReference>
<dbReference type="Pfam" id="PF24810">
    <property type="entry name" value="RBD_LARS1"/>
    <property type="match status" value="1"/>
</dbReference>
<dbReference type="GO" id="GO:0006429">
    <property type="term" value="P:leucyl-tRNA aminoacylation"/>
    <property type="evidence" value="ECO:0007669"/>
    <property type="project" value="InterPro"/>
</dbReference>
<dbReference type="Gene3D" id="3.40.50.620">
    <property type="entry name" value="HUPs"/>
    <property type="match status" value="1"/>
</dbReference>
<dbReference type="AlphaFoldDB" id="A0A443SHJ4"/>
<dbReference type="InterPro" id="IPR055416">
    <property type="entry name" value="RBD_LARS1"/>
</dbReference>
<evidence type="ECO:0000256" key="1">
    <source>
        <dbReference type="ARBA" id="ARBA00005594"/>
    </source>
</evidence>
<dbReference type="Gene3D" id="1.10.730.10">
    <property type="entry name" value="Isoleucyl-tRNA Synthetase, Domain 1"/>
    <property type="match status" value="1"/>
</dbReference>
<evidence type="ECO:0000259" key="11">
    <source>
        <dbReference type="Pfam" id="PF00133"/>
    </source>
</evidence>
<keyword evidence="3 10" id="KW-0436">Ligase</keyword>
<keyword evidence="5 10" id="KW-0067">ATP-binding</keyword>
<keyword evidence="4 10" id="KW-0547">Nucleotide-binding</keyword>
<dbReference type="PROSITE" id="PS00178">
    <property type="entry name" value="AA_TRNA_LIGASE_I"/>
    <property type="match status" value="1"/>
</dbReference>
<dbReference type="InterPro" id="IPR009008">
    <property type="entry name" value="Val/Leu/Ile-tRNA-synth_edit"/>
</dbReference>
<dbReference type="VEuPathDB" id="VectorBase:LDEU005049"/>
<dbReference type="PANTHER" id="PTHR45794:SF1">
    <property type="entry name" value="LEUCINE--TRNA LIGASE, CYTOPLASMIC"/>
    <property type="match status" value="1"/>
</dbReference>
<accession>A0A443SHJ4</accession>
<dbReference type="STRING" id="299467.A0A443SHJ4"/>
<evidence type="ECO:0000259" key="12">
    <source>
        <dbReference type="Pfam" id="PF08264"/>
    </source>
</evidence>
<reference evidence="14 15" key="1">
    <citation type="journal article" date="2018" name="Gigascience">
        <title>Genomes of trombidid mites reveal novel predicted allergens and laterally-transferred genes associated with secondary metabolism.</title>
        <authorList>
            <person name="Dong X."/>
            <person name="Chaisiri K."/>
            <person name="Xia D."/>
            <person name="Armstrong S.D."/>
            <person name="Fang Y."/>
            <person name="Donnelly M.J."/>
            <person name="Kadowaki T."/>
            <person name="McGarry J.W."/>
            <person name="Darby A.C."/>
            <person name="Makepeace B.L."/>
        </authorList>
    </citation>
    <scope>NUCLEOTIDE SEQUENCE [LARGE SCALE GENOMIC DNA]</scope>
    <source>
        <strain evidence="14">UoL-UT</strain>
    </source>
</reference>
<dbReference type="InterPro" id="IPR004493">
    <property type="entry name" value="Leu-tRNA-synth_Ia_arc/euk"/>
</dbReference>
<evidence type="ECO:0000256" key="8">
    <source>
        <dbReference type="ARBA" id="ARBA00030520"/>
    </source>
</evidence>
<dbReference type="SUPFAM" id="SSF52374">
    <property type="entry name" value="Nucleotidylyl transferase"/>
    <property type="match status" value="1"/>
</dbReference>
<evidence type="ECO:0000256" key="5">
    <source>
        <dbReference type="ARBA" id="ARBA00022840"/>
    </source>
</evidence>
<evidence type="ECO:0000256" key="6">
    <source>
        <dbReference type="ARBA" id="ARBA00022917"/>
    </source>
</evidence>
<evidence type="ECO:0000256" key="9">
    <source>
        <dbReference type="ARBA" id="ARBA00047469"/>
    </source>
</evidence>
<keyword evidence="6 10" id="KW-0648">Protein biosynthesis</keyword>
<dbReference type="CDD" id="cd00812">
    <property type="entry name" value="LeuRS_core"/>
    <property type="match status" value="1"/>
</dbReference>
<name>A0A443SHJ4_9ACAR</name>
<evidence type="ECO:0000256" key="3">
    <source>
        <dbReference type="ARBA" id="ARBA00022598"/>
    </source>
</evidence>
<protein>
    <recommendedName>
        <fullName evidence="2">leucine--tRNA ligase</fullName>
        <ecNumber evidence="2">6.1.1.4</ecNumber>
    </recommendedName>
    <alternativeName>
        <fullName evidence="8">Leucyl-tRNA synthetase</fullName>
    </alternativeName>
</protein>
<dbReference type="FunFam" id="1.10.730.10:FF:000020">
    <property type="entry name" value="Leucine--tRNA ligase cytoplasmic"/>
    <property type="match status" value="1"/>
</dbReference>
<dbReference type="InterPro" id="IPR013155">
    <property type="entry name" value="M/V/L/I-tRNA-synth_anticd-bd"/>
</dbReference>
<dbReference type="GO" id="GO:0004823">
    <property type="term" value="F:leucine-tRNA ligase activity"/>
    <property type="evidence" value="ECO:0007669"/>
    <property type="project" value="UniProtKB-EC"/>
</dbReference>
<dbReference type="InterPro" id="IPR002300">
    <property type="entry name" value="aa-tRNA-synth_Ia"/>
</dbReference>
<dbReference type="EC" id="6.1.1.4" evidence="2"/>
<gene>
    <name evidence="14" type="ORF">B4U80_03244</name>
</gene>
<evidence type="ECO:0000256" key="2">
    <source>
        <dbReference type="ARBA" id="ARBA00013164"/>
    </source>
</evidence>
<sequence length="1087" mass="124552">IFQANVERKSDFKLRQALEFEKVVQKNWENECVFEENAPEGTGNEEKFMVTFPYPYMNGKLHLGHTFSLSKCEFAVGYQRLKGKRCLFPFGFHCTGMPIKASADKLKREIEEFGFPPVFPSAVDISEQSGDNNDISETVLKDKAKGKKSKAVAKSGGFKYQFQIMQSLGLTDEQIAKFADTSKWIEYFPNLAIRDLKSFGLKVDWRRSFITTDVNPYYDSFVRWQFLKLKEMNKIKFGKRYTIFSPKDNQPCMDHDRATGEGVAPQEYTLIKLRIIDPIPSKLNEALATRQNLLQRIYLVAATLRTETMYGQTNCWVKPDMKYVAFIVKNANTNEDEVVICTRRAALNMSYQGFTEHTGKIDTIVELTGNDILGCKLKGPLTKYDAIYALPMLTIKEDKGTGVVTSVPSDAPDDYAALSDLKRKQPFREKYGIKDEMVLPFDPVEIIEIPGLGKCGAVKLCEDMKIQSQNDREKLELAKNDIYTKGFYEGIMLVGAYSGSKVCDVKKVIQKELVESNQAFVYMEPEKQVISRSNDECVVALCDQWYLDYGNEQWKDQAKEALSNLNTYSEEARKNFEATIDWLHEYACSRTYGLGTKLPWDDKWLIESLSDSTIYMAYYTVCHLLQGGNLYGSGSSPLQIEPSQMTPEVWDYIFNKDNPLPTTTIPKENLDILKREFRYWYPLDLRVSGKDLIPNHLTFFLYNHCAIWEKEKQLWPRSIRANGHLLLNNEKMSKSTGNFLTLEEAINKYSADGCRFALADAGDGIEDANFLEKQADIGVLKLNNFYEWSKEMIASMDTLRDGPIDSFADRSFNNCMDILINETDRHYNATMFKEALRTGFFEYQDARDKYREFAGSKGMHKQLVIKFIETQAIILSPICPHIAECVWSLLKKSNMIVREKWPETPQETDANLQASYNYLIDSCHSFRIRLKAYFTSKTKSKDKSKSGTVPKPTAATIYVAKKFPPWQQIILNILKEAYQKNNNNLPENKVIAQIVGKNEALKSFAKKVMPFVEMRKQLLKTRGAAAFEETATFDEMDVLTNNLEYLKSILEVDDVYLKDSEAEEQVKEKCCPLDPHIEFSVECKAEA</sequence>
<dbReference type="Gene3D" id="3.90.740.10">
    <property type="entry name" value="Valyl/Leucyl/Isoleucyl-tRNA synthetase, editing domain"/>
    <property type="match status" value="1"/>
</dbReference>
<dbReference type="InterPro" id="IPR009080">
    <property type="entry name" value="tRNAsynth_Ia_anticodon-bd"/>
</dbReference>
<dbReference type="InterPro" id="IPR001412">
    <property type="entry name" value="aa-tRNA-synth_I_CS"/>
</dbReference>
<feature type="domain" description="Aminoacyl-tRNA synthetase class Ia" evidence="11">
    <location>
        <begin position="25"/>
        <end position="105"/>
    </location>
</feature>
<organism evidence="14 15">
    <name type="scientific">Leptotrombidium deliense</name>
    <dbReference type="NCBI Taxonomy" id="299467"/>
    <lineage>
        <taxon>Eukaryota</taxon>
        <taxon>Metazoa</taxon>
        <taxon>Ecdysozoa</taxon>
        <taxon>Arthropoda</taxon>
        <taxon>Chelicerata</taxon>
        <taxon>Arachnida</taxon>
        <taxon>Acari</taxon>
        <taxon>Acariformes</taxon>
        <taxon>Trombidiformes</taxon>
        <taxon>Prostigmata</taxon>
        <taxon>Anystina</taxon>
        <taxon>Parasitengona</taxon>
        <taxon>Trombiculoidea</taxon>
        <taxon>Trombiculidae</taxon>
        <taxon>Leptotrombidium</taxon>
    </lineage>
</organism>
<feature type="domain" description="Leucine--tRNA ligase RagD-binding" evidence="13">
    <location>
        <begin position="959"/>
        <end position="1030"/>
    </location>
</feature>
<dbReference type="GO" id="GO:0002161">
    <property type="term" value="F:aminoacyl-tRNA deacylase activity"/>
    <property type="evidence" value="ECO:0007669"/>
    <property type="project" value="InterPro"/>
</dbReference>
<dbReference type="SUPFAM" id="SSF50677">
    <property type="entry name" value="ValRS/IleRS/LeuRS editing domain"/>
    <property type="match status" value="1"/>
</dbReference>
<keyword evidence="7 10" id="KW-0030">Aminoacyl-tRNA synthetase</keyword>
<feature type="domain" description="Methionyl/Valyl/Leucyl/Isoleucyl-tRNA synthetase anticodon-binding" evidence="12">
    <location>
        <begin position="809"/>
        <end position="926"/>
    </location>
</feature>
<evidence type="ECO:0000256" key="7">
    <source>
        <dbReference type="ARBA" id="ARBA00023146"/>
    </source>
</evidence>
<comment type="similarity">
    <text evidence="1 10">Belongs to the class-I aminoacyl-tRNA synthetase family.</text>
</comment>
<evidence type="ECO:0000313" key="15">
    <source>
        <dbReference type="Proteomes" id="UP000288716"/>
    </source>
</evidence>
<evidence type="ECO:0000256" key="10">
    <source>
        <dbReference type="RuleBase" id="RU363035"/>
    </source>
</evidence>